<dbReference type="EMBL" id="FNDJ01000024">
    <property type="protein sequence ID" value="SDL28514.1"/>
    <property type="molecule type" value="Genomic_DNA"/>
</dbReference>
<sequence length="147" mass="16781">MRTIGKLLVGTVLAGAVATGIAAAPAASASAATATTASAATTATAAYSNGWKRFDRGDGRFEYRWGKSNGRYWLDFRMWDRDRHDRDYSFFDVYYKRDGRWYHYKRFSSKSFYSNKIVFGRDVDDFRIRGGYGHGGNFGWSGYHNYR</sequence>
<evidence type="ECO:0000256" key="1">
    <source>
        <dbReference type="SAM" id="SignalP"/>
    </source>
</evidence>
<dbReference type="RefSeq" id="WP_090944056.1">
    <property type="nucleotide sequence ID" value="NZ_FNDJ01000024.1"/>
</dbReference>
<keyword evidence="1" id="KW-0732">Signal</keyword>
<evidence type="ECO:0000313" key="2">
    <source>
        <dbReference type="EMBL" id="SDL28514.1"/>
    </source>
</evidence>
<evidence type="ECO:0000313" key="3">
    <source>
        <dbReference type="Proteomes" id="UP000199202"/>
    </source>
</evidence>
<feature type="signal peptide" evidence="1">
    <location>
        <begin position="1"/>
        <end position="39"/>
    </location>
</feature>
<dbReference type="AlphaFoldDB" id="A0A1G9IUM3"/>
<accession>A0A1G9IUM3</accession>
<evidence type="ECO:0008006" key="4">
    <source>
        <dbReference type="Google" id="ProtNLM"/>
    </source>
</evidence>
<reference evidence="2 3" key="1">
    <citation type="submission" date="2016-10" db="EMBL/GenBank/DDBJ databases">
        <authorList>
            <person name="de Groot N.N."/>
        </authorList>
    </citation>
    <scope>NUCLEOTIDE SEQUENCE [LARGE SCALE GENOMIC DNA]</scope>
    <source>
        <strain evidence="2 3">CGMCC 4.6533</strain>
    </source>
</reference>
<protein>
    <recommendedName>
        <fullName evidence="4">YD repeat-containing protein</fullName>
    </recommendedName>
</protein>
<feature type="chain" id="PRO_5011678583" description="YD repeat-containing protein" evidence="1">
    <location>
        <begin position="40"/>
        <end position="147"/>
    </location>
</feature>
<dbReference type="OrthoDB" id="3539773at2"/>
<gene>
    <name evidence="2" type="ORF">SAMN05421869_12446</name>
</gene>
<organism evidence="2 3">
    <name type="scientific">Nonomuraea jiangxiensis</name>
    <dbReference type="NCBI Taxonomy" id="633440"/>
    <lineage>
        <taxon>Bacteria</taxon>
        <taxon>Bacillati</taxon>
        <taxon>Actinomycetota</taxon>
        <taxon>Actinomycetes</taxon>
        <taxon>Streptosporangiales</taxon>
        <taxon>Streptosporangiaceae</taxon>
        <taxon>Nonomuraea</taxon>
    </lineage>
</organism>
<keyword evidence="3" id="KW-1185">Reference proteome</keyword>
<name>A0A1G9IUM3_9ACTN</name>
<dbReference type="Proteomes" id="UP000199202">
    <property type="component" value="Unassembled WGS sequence"/>
</dbReference>
<proteinExistence type="predicted"/>